<feature type="chain" id="PRO_5046973549" evidence="1">
    <location>
        <begin position="20"/>
        <end position="695"/>
    </location>
</feature>
<dbReference type="RefSeq" id="WP_186966295.1">
    <property type="nucleotide sequence ID" value="NZ_JACOOE010000001.1"/>
</dbReference>
<evidence type="ECO:0000256" key="1">
    <source>
        <dbReference type="SAM" id="SignalP"/>
    </source>
</evidence>
<dbReference type="Pfam" id="PF02065">
    <property type="entry name" value="Melibiase"/>
    <property type="match status" value="1"/>
</dbReference>
<organism evidence="2 3">
    <name type="scientific">Bacteroides difficilis</name>
    <dbReference type="NCBI Taxonomy" id="2763021"/>
    <lineage>
        <taxon>Bacteria</taxon>
        <taxon>Pseudomonadati</taxon>
        <taxon>Bacteroidota</taxon>
        <taxon>Bacteroidia</taxon>
        <taxon>Bacteroidales</taxon>
        <taxon>Bacteroidaceae</taxon>
        <taxon>Bacteroides</taxon>
    </lineage>
</organism>
<dbReference type="Proteomes" id="UP000600600">
    <property type="component" value="Unassembled WGS sequence"/>
</dbReference>
<dbReference type="SUPFAM" id="SSF51445">
    <property type="entry name" value="(Trans)glycosidases"/>
    <property type="match status" value="1"/>
</dbReference>
<accession>A0ABR7C6W4</accession>
<sequence length="695" mass="80212">MKRILFVWAMICLVTFSYAQSSCYSELKGDTLTIGNRLVERKFVWNGGNLMTYSLCDKVNGKTNLTASLMPDFVILKDAKSGMDGTCQVEKVMATDIHPAYLRTVVTFSLGPLDIRRIYRIYDDCPAIGCDTYLKGTVNSVFGGRDENAADRKNIEFAEDMKSKSVTAVLDQLNFKGQHWHAKAVEFWDVTDWNNNLVAERDIITYRKNNYRGNLFFVRNGEDNSGFFFLKEAPCSSVQLAYNGVDFMAEFGKFMVTGLGITEKDIQQDEWIRTYGCVTGVYGGGKLQALTALRNYQKNTRRHFRDRDEMIMMNTWGDRSQDSKVNEAFCLQELERMSRLGVTHFQIDDGWQTGKSPNSAVAKGSFKNIWDNKDYWKPDKKKYPRGLSPIVKKGKELGIEIGLWFNPSVQNDFADWERDAETLVGLYRTYGIRIFKIDGLNIPTKKAEINLRNLFDKVLVQTDNKVMFNLDATASHRGGYHMFNEYGNIFLENRYTDWQNYYPYWTLRNLWMLSKYVPAERLQIEFLNKWRNTEKYGDESFAPNQYSFEYLFATTMAGQPLVWMEAANLPEEAFSIKEMMEKYKKIQYDFHQGTILPIGDEPSGRSWTGFQSICDQQADDLLGCNGTRGYLLIYREDNIHDKEWIETWLPEGARVVCTPILGNGEAMTVTVGRKGIIKVSLPQKNDFVMYQYEIM</sequence>
<evidence type="ECO:0000313" key="3">
    <source>
        <dbReference type="Proteomes" id="UP000600600"/>
    </source>
</evidence>
<dbReference type="Gene3D" id="3.20.20.70">
    <property type="entry name" value="Aldolase class I"/>
    <property type="match status" value="1"/>
</dbReference>
<dbReference type="EMBL" id="JACOOE010000001">
    <property type="protein sequence ID" value="MBC5603545.1"/>
    <property type="molecule type" value="Genomic_DNA"/>
</dbReference>
<name>A0ABR7C6W4_9BACE</name>
<gene>
    <name evidence="2" type="ORF">H8S67_02495</name>
</gene>
<comment type="caution">
    <text evidence="2">The sequence shown here is derived from an EMBL/GenBank/DDBJ whole genome shotgun (WGS) entry which is preliminary data.</text>
</comment>
<keyword evidence="3" id="KW-1185">Reference proteome</keyword>
<evidence type="ECO:0000313" key="2">
    <source>
        <dbReference type="EMBL" id="MBC5603545.1"/>
    </source>
</evidence>
<feature type="signal peptide" evidence="1">
    <location>
        <begin position="1"/>
        <end position="19"/>
    </location>
</feature>
<protein>
    <submittedName>
        <fullName evidence="2">Alpha-galactosidase</fullName>
    </submittedName>
</protein>
<reference evidence="2 3" key="1">
    <citation type="submission" date="2020-08" db="EMBL/GenBank/DDBJ databases">
        <title>Genome public.</title>
        <authorList>
            <person name="Liu C."/>
            <person name="Sun Q."/>
        </authorList>
    </citation>
    <scope>NUCLEOTIDE SEQUENCE [LARGE SCALE GENOMIC DNA]</scope>
    <source>
        <strain evidence="2 3">M27</strain>
    </source>
</reference>
<dbReference type="InterPro" id="IPR013785">
    <property type="entry name" value="Aldolase_TIM"/>
</dbReference>
<keyword evidence="1" id="KW-0732">Signal</keyword>
<proteinExistence type="predicted"/>
<dbReference type="InterPro" id="IPR017853">
    <property type="entry name" value="GH"/>
</dbReference>